<name>A0AAU9DDE5_9BACT</name>
<dbReference type="EMBL" id="AP025314">
    <property type="protein sequence ID" value="BDD11201.1"/>
    <property type="molecule type" value="Genomic_DNA"/>
</dbReference>
<organism evidence="1 2">
    <name type="scientific">Fulvitalea axinellae</name>
    <dbReference type="NCBI Taxonomy" id="1182444"/>
    <lineage>
        <taxon>Bacteria</taxon>
        <taxon>Pseudomonadati</taxon>
        <taxon>Bacteroidota</taxon>
        <taxon>Cytophagia</taxon>
        <taxon>Cytophagales</taxon>
        <taxon>Persicobacteraceae</taxon>
        <taxon>Fulvitalea</taxon>
    </lineage>
</organism>
<keyword evidence="2" id="KW-1185">Reference proteome</keyword>
<gene>
    <name evidence="1" type="ORF">FUAX_36330</name>
</gene>
<reference evidence="1 2" key="1">
    <citation type="submission" date="2021-12" db="EMBL/GenBank/DDBJ databases">
        <title>Genome sequencing of bacteria with rrn-lacking chromosome and rrn-plasmid.</title>
        <authorList>
            <person name="Anda M."/>
            <person name="Iwasaki W."/>
        </authorList>
    </citation>
    <scope>NUCLEOTIDE SEQUENCE [LARGE SCALE GENOMIC DNA]</scope>
    <source>
        <strain evidence="1 2">DSM 100852</strain>
    </source>
</reference>
<evidence type="ECO:0000313" key="2">
    <source>
        <dbReference type="Proteomes" id="UP001348817"/>
    </source>
</evidence>
<protein>
    <submittedName>
        <fullName evidence="1">Uncharacterized protein</fullName>
    </submittedName>
</protein>
<sequence length="36" mass="4105">MRYFCSQFGQLGKLTAFDFCQSSAEKNTELALRGQK</sequence>
<evidence type="ECO:0000313" key="1">
    <source>
        <dbReference type="EMBL" id="BDD11201.1"/>
    </source>
</evidence>
<dbReference type="AlphaFoldDB" id="A0AAU9DDE5"/>
<dbReference type="KEGG" id="fax:FUAX_36330"/>
<accession>A0AAU9DDE5</accession>
<dbReference type="Proteomes" id="UP001348817">
    <property type="component" value="Chromosome"/>
</dbReference>
<proteinExistence type="predicted"/>